<accession>A0ABR6WJ23</accession>
<keyword evidence="5" id="KW-0520">NAD</keyword>
<protein>
    <recommendedName>
        <fullName evidence="1">Trk system potassium uptake protein TrkA</fullName>
    </recommendedName>
</protein>
<evidence type="ECO:0000256" key="3">
    <source>
        <dbReference type="ARBA" id="ARBA00022538"/>
    </source>
</evidence>
<sequence length="219" mass="24020">MRIVIIGGGEIGSYIVALLLSNGHEVSLIEHDEKTFHMLEKGFPPEILFYGDGSDPDVMEKANIVSANVVAAVTGCDEINLVISTLAKMEFGIPRVVARVNNPKNAWLFDSGMGVDIPVNQADIMAHFIVEEMNIKDMFTLLKLTEGDYSIIKMKVGKKAKAADRLLKDLSLPKQTVLISITHDDVLSIPNGDTKILIGDDILLLADEASRKELNEIFD</sequence>
<dbReference type="SUPFAM" id="SSF116726">
    <property type="entry name" value="TrkA C-terminal domain-like"/>
    <property type="match status" value="1"/>
</dbReference>
<dbReference type="InterPro" id="IPR036721">
    <property type="entry name" value="RCK_C_sf"/>
</dbReference>
<dbReference type="InterPro" id="IPR050721">
    <property type="entry name" value="Trk_Ktr_HKT_K-transport"/>
</dbReference>
<evidence type="ECO:0000256" key="1">
    <source>
        <dbReference type="ARBA" id="ARBA00017378"/>
    </source>
</evidence>
<organism evidence="9 10">
    <name type="scientific">Acetobacterium tundrae</name>
    <dbReference type="NCBI Taxonomy" id="132932"/>
    <lineage>
        <taxon>Bacteria</taxon>
        <taxon>Bacillati</taxon>
        <taxon>Bacillota</taxon>
        <taxon>Clostridia</taxon>
        <taxon>Eubacteriales</taxon>
        <taxon>Eubacteriaceae</taxon>
        <taxon>Acetobacterium</taxon>
    </lineage>
</organism>
<keyword evidence="2" id="KW-0813">Transport</keyword>
<dbReference type="InterPro" id="IPR006036">
    <property type="entry name" value="K_uptake_TrkA"/>
</dbReference>
<dbReference type="InterPro" id="IPR006037">
    <property type="entry name" value="RCK_C"/>
</dbReference>
<dbReference type="RefSeq" id="WP_148602261.1">
    <property type="nucleotide sequence ID" value="NZ_RXYB01000002.1"/>
</dbReference>
<dbReference type="PRINTS" id="PR00335">
    <property type="entry name" value="KUPTAKETRKA"/>
</dbReference>
<keyword evidence="6" id="KW-0406">Ion transport</keyword>
<gene>
    <name evidence="9" type="ORF">GH807_05385</name>
</gene>
<dbReference type="PROSITE" id="PS51202">
    <property type="entry name" value="RCK_C"/>
    <property type="match status" value="1"/>
</dbReference>
<comment type="caution">
    <text evidence="9">The sequence shown here is derived from an EMBL/GenBank/DDBJ whole genome shotgun (WGS) entry which is preliminary data.</text>
</comment>
<dbReference type="Pfam" id="PF02080">
    <property type="entry name" value="TrkA_C"/>
    <property type="match status" value="1"/>
</dbReference>
<dbReference type="Pfam" id="PF02254">
    <property type="entry name" value="TrkA_N"/>
    <property type="match status" value="1"/>
</dbReference>
<evidence type="ECO:0000313" key="9">
    <source>
        <dbReference type="EMBL" id="MBC3796484.1"/>
    </source>
</evidence>
<reference evidence="9 10" key="1">
    <citation type="journal article" date="2020" name="mSystems">
        <title>Defining Genomic and Predicted Metabolic Features of the Acetobacterium Genus.</title>
        <authorList>
            <person name="Ross D.E."/>
            <person name="Marshall C.W."/>
            <person name="Gulliver D."/>
            <person name="May H.D."/>
            <person name="Norman R.S."/>
        </authorList>
    </citation>
    <scope>NUCLEOTIDE SEQUENCE [LARGE SCALE GENOMIC DNA]</scope>
    <source>
        <strain evidence="9 10">DSM 9173</strain>
    </source>
</reference>
<evidence type="ECO:0000256" key="2">
    <source>
        <dbReference type="ARBA" id="ARBA00022448"/>
    </source>
</evidence>
<evidence type="ECO:0000256" key="4">
    <source>
        <dbReference type="ARBA" id="ARBA00022958"/>
    </source>
</evidence>
<dbReference type="PANTHER" id="PTHR43833">
    <property type="entry name" value="POTASSIUM CHANNEL PROTEIN 2-RELATED-RELATED"/>
    <property type="match status" value="1"/>
</dbReference>
<evidence type="ECO:0000256" key="6">
    <source>
        <dbReference type="ARBA" id="ARBA00023065"/>
    </source>
</evidence>
<dbReference type="InterPro" id="IPR003148">
    <property type="entry name" value="RCK_N"/>
</dbReference>
<dbReference type="InterPro" id="IPR036291">
    <property type="entry name" value="NAD(P)-bd_dom_sf"/>
</dbReference>
<name>A0ABR6WJ23_9FIRM</name>
<evidence type="ECO:0000256" key="5">
    <source>
        <dbReference type="ARBA" id="ARBA00023027"/>
    </source>
</evidence>
<evidence type="ECO:0000259" key="8">
    <source>
        <dbReference type="PROSITE" id="PS51202"/>
    </source>
</evidence>
<keyword evidence="3" id="KW-0633">Potassium transport</keyword>
<proteinExistence type="predicted"/>
<evidence type="ECO:0000259" key="7">
    <source>
        <dbReference type="PROSITE" id="PS51201"/>
    </source>
</evidence>
<evidence type="ECO:0000313" key="10">
    <source>
        <dbReference type="Proteomes" id="UP000653358"/>
    </source>
</evidence>
<dbReference type="PROSITE" id="PS51201">
    <property type="entry name" value="RCK_N"/>
    <property type="match status" value="1"/>
</dbReference>
<dbReference type="Gene3D" id="3.30.70.1450">
    <property type="entry name" value="Regulator of K+ conductance, C-terminal domain"/>
    <property type="match status" value="1"/>
</dbReference>
<dbReference type="Gene3D" id="3.40.50.720">
    <property type="entry name" value="NAD(P)-binding Rossmann-like Domain"/>
    <property type="match status" value="1"/>
</dbReference>
<feature type="domain" description="RCK C-terminal" evidence="8">
    <location>
        <begin position="136"/>
        <end position="219"/>
    </location>
</feature>
<dbReference type="SUPFAM" id="SSF51735">
    <property type="entry name" value="NAD(P)-binding Rossmann-fold domains"/>
    <property type="match status" value="1"/>
</dbReference>
<keyword evidence="4" id="KW-0630">Potassium</keyword>
<feature type="domain" description="RCK N-terminal" evidence="7">
    <location>
        <begin position="1"/>
        <end position="119"/>
    </location>
</feature>
<dbReference type="EMBL" id="WJBB01000005">
    <property type="protein sequence ID" value="MBC3796484.1"/>
    <property type="molecule type" value="Genomic_DNA"/>
</dbReference>
<dbReference type="Proteomes" id="UP000653358">
    <property type="component" value="Unassembled WGS sequence"/>
</dbReference>
<keyword evidence="10" id="KW-1185">Reference proteome</keyword>
<dbReference type="PANTHER" id="PTHR43833:SF5">
    <property type="entry name" value="TRK SYSTEM POTASSIUM UPTAKE PROTEIN TRKA"/>
    <property type="match status" value="1"/>
</dbReference>